<name>A0A1X7D283_9HYPH</name>
<keyword evidence="4 6" id="KW-0663">Pyridoxal phosphate</keyword>
<dbReference type="EMBL" id="FXAF01000002">
    <property type="protein sequence ID" value="SMF06958.1"/>
    <property type="molecule type" value="Genomic_DNA"/>
</dbReference>
<dbReference type="Gene3D" id="3.90.1150.10">
    <property type="entry name" value="Aspartate Aminotransferase, domain 1"/>
    <property type="match status" value="1"/>
</dbReference>
<dbReference type="Gene3D" id="3.40.640.10">
    <property type="entry name" value="Type I PLP-dependent aspartate aminotransferase-like (Major domain)"/>
    <property type="match status" value="1"/>
</dbReference>
<dbReference type="InterPro" id="IPR010977">
    <property type="entry name" value="Aromatic_deC"/>
</dbReference>
<dbReference type="OrthoDB" id="9803665at2"/>
<evidence type="ECO:0000256" key="2">
    <source>
        <dbReference type="ARBA" id="ARBA00009533"/>
    </source>
</evidence>
<evidence type="ECO:0000313" key="9">
    <source>
        <dbReference type="Proteomes" id="UP000192903"/>
    </source>
</evidence>
<evidence type="ECO:0000313" key="8">
    <source>
        <dbReference type="EMBL" id="SMF06958.1"/>
    </source>
</evidence>
<protein>
    <submittedName>
        <fullName evidence="8">Glutamate or tyrosine decarboxylase</fullName>
    </submittedName>
</protein>
<sequence>MTTETLFSNAARLASRFRESASGRPHRPLQDYVDAVRAFSDDLPDRGTDMEEVLELLVEKAEPGLHLMTGTRFFGWVIGGSHPMGVAADFLTSAWGQNAGNHTASPAAAAVELIAARWLLDVLSLPRGCSVGFVTGATVANFTCLAAARGEVLRNAGWDCDADGLFGAPPITVLIGDDAHTTVFSALQFLGLGHDRVVRIATDDQGRIDNASFARSVARVDGPVIAILQAGQINTGAFDDFATLIPLAREKNAWVHVDGAFGLWAAASPRTRHLARDIGDADSWATDGHKWLQTPYDSGYAIVRKEEAHRRAMTIAASYLPLAEEGERDPSHYVPELSRRARGFATWAMMKHLGRDGIAALVENACDAAAVLADRLSTEPGIAIANKVVLNQVVVRFGSGLPQEEGDRLTKRTVSRLQQEGSVFAGAATWRGRQVMRLSVCNYQTTAAEAANAARTIIEAYRAEKIG</sequence>
<comment type="similarity">
    <text evidence="2 7">Belongs to the group II decarboxylase family.</text>
</comment>
<dbReference type="InterPro" id="IPR002129">
    <property type="entry name" value="PyrdxlP-dep_de-COase"/>
</dbReference>
<evidence type="ECO:0000256" key="4">
    <source>
        <dbReference type="ARBA" id="ARBA00022898"/>
    </source>
</evidence>
<organism evidence="8 9">
    <name type="scientific">Xaviernesmea oryzae</name>
    <dbReference type="NCBI Taxonomy" id="464029"/>
    <lineage>
        <taxon>Bacteria</taxon>
        <taxon>Pseudomonadati</taxon>
        <taxon>Pseudomonadota</taxon>
        <taxon>Alphaproteobacteria</taxon>
        <taxon>Hyphomicrobiales</taxon>
        <taxon>Rhizobiaceae</taxon>
        <taxon>Rhizobium/Agrobacterium group</taxon>
        <taxon>Xaviernesmea</taxon>
    </lineage>
</organism>
<feature type="modified residue" description="N6-(pyridoxal phosphate)lysine" evidence="6">
    <location>
        <position position="290"/>
    </location>
</feature>
<dbReference type="PANTHER" id="PTHR11999">
    <property type="entry name" value="GROUP II PYRIDOXAL-5-PHOSPHATE DECARBOXYLASE"/>
    <property type="match status" value="1"/>
</dbReference>
<dbReference type="GO" id="GO:0030170">
    <property type="term" value="F:pyridoxal phosphate binding"/>
    <property type="evidence" value="ECO:0007669"/>
    <property type="project" value="InterPro"/>
</dbReference>
<dbReference type="AlphaFoldDB" id="A0A1X7D283"/>
<comment type="cofactor">
    <cofactor evidence="1 6 7">
        <name>pyridoxal 5'-phosphate</name>
        <dbReference type="ChEBI" id="CHEBI:597326"/>
    </cofactor>
</comment>
<evidence type="ECO:0000256" key="6">
    <source>
        <dbReference type="PIRSR" id="PIRSR602129-50"/>
    </source>
</evidence>
<dbReference type="InterPro" id="IPR015421">
    <property type="entry name" value="PyrdxlP-dep_Trfase_major"/>
</dbReference>
<dbReference type="GO" id="GO:0016831">
    <property type="term" value="F:carboxy-lyase activity"/>
    <property type="evidence" value="ECO:0007669"/>
    <property type="project" value="UniProtKB-KW"/>
</dbReference>
<dbReference type="RefSeq" id="WP_085420285.1">
    <property type="nucleotide sequence ID" value="NZ_FXAF01000002.1"/>
</dbReference>
<evidence type="ECO:0000256" key="1">
    <source>
        <dbReference type="ARBA" id="ARBA00001933"/>
    </source>
</evidence>
<dbReference type="STRING" id="464029.SAMN02982989_4888"/>
<dbReference type="Pfam" id="PF00282">
    <property type="entry name" value="Pyridoxal_deC"/>
    <property type="match status" value="1"/>
</dbReference>
<evidence type="ECO:0000256" key="3">
    <source>
        <dbReference type="ARBA" id="ARBA00022793"/>
    </source>
</evidence>
<proteinExistence type="inferred from homology"/>
<keyword evidence="3" id="KW-0210">Decarboxylase</keyword>
<dbReference type="InterPro" id="IPR015422">
    <property type="entry name" value="PyrdxlP-dep_Trfase_small"/>
</dbReference>
<dbReference type="Proteomes" id="UP000192903">
    <property type="component" value="Unassembled WGS sequence"/>
</dbReference>
<keyword evidence="5 7" id="KW-0456">Lyase</keyword>
<dbReference type="SUPFAM" id="SSF53383">
    <property type="entry name" value="PLP-dependent transferases"/>
    <property type="match status" value="1"/>
</dbReference>
<keyword evidence="9" id="KW-1185">Reference proteome</keyword>
<evidence type="ECO:0000256" key="7">
    <source>
        <dbReference type="RuleBase" id="RU000382"/>
    </source>
</evidence>
<dbReference type="InterPro" id="IPR015424">
    <property type="entry name" value="PyrdxlP-dep_Trfase"/>
</dbReference>
<accession>A0A1X7D283</accession>
<gene>
    <name evidence="8" type="ORF">SAMN02982989_4888</name>
</gene>
<reference evidence="9" key="1">
    <citation type="submission" date="2017-04" db="EMBL/GenBank/DDBJ databases">
        <authorList>
            <person name="Varghese N."/>
            <person name="Submissions S."/>
        </authorList>
    </citation>
    <scope>NUCLEOTIDE SEQUENCE [LARGE SCALE GENOMIC DNA]</scope>
    <source>
        <strain evidence="9">B4P</strain>
    </source>
</reference>
<evidence type="ECO:0000256" key="5">
    <source>
        <dbReference type="ARBA" id="ARBA00023239"/>
    </source>
</evidence>
<dbReference type="GO" id="GO:0019752">
    <property type="term" value="P:carboxylic acid metabolic process"/>
    <property type="evidence" value="ECO:0007669"/>
    <property type="project" value="InterPro"/>
</dbReference>
<dbReference type="PANTHER" id="PTHR11999:SF70">
    <property type="entry name" value="MIP05841P"/>
    <property type="match status" value="1"/>
</dbReference>